<proteinExistence type="predicted"/>
<name>A0A2N5X7D7_9GAMM</name>
<accession>A0A2N5X7D7</accession>
<evidence type="ECO:0000313" key="1">
    <source>
        <dbReference type="EMBL" id="PLW70405.1"/>
    </source>
</evidence>
<dbReference type="Proteomes" id="UP000235005">
    <property type="component" value="Unassembled WGS sequence"/>
</dbReference>
<dbReference type="AlphaFoldDB" id="A0A2N5X7D7"/>
<dbReference type="SUPFAM" id="SSF52540">
    <property type="entry name" value="P-loop containing nucleoside triphosphate hydrolases"/>
    <property type="match status" value="1"/>
</dbReference>
<protein>
    <recommendedName>
        <fullName evidence="3">Sulfotransferase family protein</fullName>
    </recommendedName>
</protein>
<sequence length="369" mass="42054">MKTLVLHIGMAKTGTSTIQNSLGQASAVLRERGILCAPWKPFNHSFDFTVLFLEEPRKSFFYKQQSPITDEEWSKQLQRLRQQWIDLFSSMAQGTCIISAENLTRLSLTEIQSLQAFVAPYFTKVQAIAYVRDPLKSLKSQWEQDVKELQEPMDAQALLQRTKRRMGYRFLQRWSDCLGAENLLVRKFEPAAFHNGSLVDDFFFALGVEGFGEAAIEEVESNQSLGADGTAFLLALNQRYPQYQDGAFNPQRGLARRLHLFYQAMRAAGDQPLKLQIKFDEEEARRFNRRIDFLNQFLGEESGFAAVEASEEETLLPEPCAIGTDYYVELVNELAHLVESFAERSDELAAENRRLNALLEESEGDPPEA</sequence>
<dbReference type="OrthoDB" id="547265at2"/>
<evidence type="ECO:0008006" key="3">
    <source>
        <dbReference type="Google" id="ProtNLM"/>
    </source>
</evidence>
<dbReference type="RefSeq" id="WP_101517314.1">
    <property type="nucleotide sequence ID" value="NZ_PKUS01000002.1"/>
</dbReference>
<dbReference type="Gene3D" id="3.40.50.300">
    <property type="entry name" value="P-loop containing nucleotide triphosphate hydrolases"/>
    <property type="match status" value="1"/>
</dbReference>
<dbReference type="InterPro" id="IPR027417">
    <property type="entry name" value="P-loop_NTPase"/>
</dbReference>
<gene>
    <name evidence="1" type="ORF">C0039_04180</name>
</gene>
<keyword evidence="2" id="KW-1185">Reference proteome</keyword>
<reference evidence="1 2" key="1">
    <citation type="submission" date="2018-01" db="EMBL/GenBank/DDBJ databases">
        <title>The draft genome sequence of Halioglobus lutimaris HF004.</title>
        <authorList>
            <person name="Du Z.-J."/>
            <person name="Shi M.-J."/>
        </authorList>
    </citation>
    <scope>NUCLEOTIDE SEQUENCE [LARGE SCALE GENOMIC DNA]</scope>
    <source>
        <strain evidence="1 2">HF004</strain>
    </source>
</reference>
<comment type="caution">
    <text evidence="1">The sequence shown here is derived from an EMBL/GenBank/DDBJ whole genome shotgun (WGS) entry which is preliminary data.</text>
</comment>
<evidence type="ECO:0000313" key="2">
    <source>
        <dbReference type="Proteomes" id="UP000235005"/>
    </source>
</evidence>
<organism evidence="1 2">
    <name type="scientific">Pseudohalioglobus lutimaris</name>
    <dbReference type="NCBI Taxonomy" id="1737061"/>
    <lineage>
        <taxon>Bacteria</taxon>
        <taxon>Pseudomonadati</taxon>
        <taxon>Pseudomonadota</taxon>
        <taxon>Gammaproteobacteria</taxon>
        <taxon>Cellvibrionales</taxon>
        <taxon>Halieaceae</taxon>
        <taxon>Pseudohalioglobus</taxon>
    </lineage>
</organism>
<dbReference type="EMBL" id="PKUS01000002">
    <property type="protein sequence ID" value="PLW70405.1"/>
    <property type="molecule type" value="Genomic_DNA"/>
</dbReference>